<dbReference type="PROSITE" id="PS51891">
    <property type="entry name" value="CENP_V_GFA"/>
    <property type="match status" value="1"/>
</dbReference>
<accession>A0A5N6S981</accession>
<organism evidence="6 7">
    <name type="scientific">Aspergillus pseudotamarii</name>
    <dbReference type="NCBI Taxonomy" id="132259"/>
    <lineage>
        <taxon>Eukaryota</taxon>
        <taxon>Fungi</taxon>
        <taxon>Dikarya</taxon>
        <taxon>Ascomycota</taxon>
        <taxon>Pezizomycotina</taxon>
        <taxon>Eurotiomycetes</taxon>
        <taxon>Eurotiomycetidae</taxon>
        <taxon>Eurotiales</taxon>
        <taxon>Aspergillaceae</taxon>
        <taxon>Aspergillus</taxon>
        <taxon>Aspergillus subgen. Circumdati</taxon>
    </lineage>
</organism>
<dbReference type="Gene3D" id="2.170.150.70">
    <property type="match status" value="1"/>
</dbReference>
<evidence type="ECO:0000256" key="1">
    <source>
        <dbReference type="ARBA" id="ARBA00005495"/>
    </source>
</evidence>
<protein>
    <submittedName>
        <fullName evidence="6">Mss4-like protein</fullName>
    </submittedName>
</protein>
<dbReference type="SUPFAM" id="SSF51316">
    <property type="entry name" value="Mss4-like"/>
    <property type="match status" value="2"/>
</dbReference>
<evidence type="ECO:0000313" key="6">
    <source>
        <dbReference type="EMBL" id="KAE8131246.1"/>
    </source>
</evidence>
<dbReference type="Gene3D" id="3.90.1590.10">
    <property type="entry name" value="glutathione-dependent formaldehyde- activating enzyme (gfa)"/>
    <property type="match status" value="1"/>
</dbReference>
<dbReference type="GO" id="GO:0016846">
    <property type="term" value="F:carbon-sulfur lyase activity"/>
    <property type="evidence" value="ECO:0007669"/>
    <property type="project" value="InterPro"/>
</dbReference>
<proteinExistence type="inferred from homology"/>
<dbReference type="GeneID" id="43641692"/>
<comment type="similarity">
    <text evidence="1">Belongs to the Gfa family.</text>
</comment>
<dbReference type="PANTHER" id="PTHR33337:SF31">
    <property type="entry name" value="DUF636 DOMAIN PROTEIN (AFU_ORTHOLOGUE AFUA_2G12650)"/>
    <property type="match status" value="1"/>
</dbReference>
<keyword evidence="2" id="KW-0479">Metal-binding</keyword>
<dbReference type="GO" id="GO:0046872">
    <property type="term" value="F:metal ion binding"/>
    <property type="evidence" value="ECO:0007669"/>
    <property type="project" value="UniProtKB-KW"/>
</dbReference>
<reference evidence="6 7" key="1">
    <citation type="submission" date="2019-04" db="EMBL/GenBank/DDBJ databases">
        <title>Friends and foes A comparative genomics study of 23 Aspergillus species from section Flavi.</title>
        <authorList>
            <consortium name="DOE Joint Genome Institute"/>
            <person name="Kjaerbolling I."/>
            <person name="Vesth T."/>
            <person name="Frisvad J.C."/>
            <person name="Nybo J.L."/>
            <person name="Theobald S."/>
            <person name="Kildgaard S."/>
            <person name="Isbrandt T."/>
            <person name="Kuo A."/>
            <person name="Sato A."/>
            <person name="Lyhne E.K."/>
            <person name="Kogle M.E."/>
            <person name="Wiebenga A."/>
            <person name="Kun R.S."/>
            <person name="Lubbers R.J."/>
            <person name="Makela M.R."/>
            <person name="Barry K."/>
            <person name="Chovatia M."/>
            <person name="Clum A."/>
            <person name="Daum C."/>
            <person name="Haridas S."/>
            <person name="He G."/>
            <person name="LaButti K."/>
            <person name="Lipzen A."/>
            <person name="Mondo S."/>
            <person name="Riley R."/>
            <person name="Salamov A."/>
            <person name="Simmons B.A."/>
            <person name="Magnuson J.K."/>
            <person name="Henrissat B."/>
            <person name="Mortensen U.H."/>
            <person name="Larsen T.O."/>
            <person name="Devries R.P."/>
            <person name="Grigoriev I.V."/>
            <person name="Machida M."/>
            <person name="Baker S.E."/>
            <person name="Andersen M.R."/>
        </authorList>
    </citation>
    <scope>NUCLEOTIDE SEQUENCE [LARGE SCALE GENOMIC DNA]</scope>
    <source>
        <strain evidence="6 7">CBS 117625</strain>
    </source>
</reference>
<keyword evidence="7" id="KW-1185">Reference proteome</keyword>
<dbReference type="Proteomes" id="UP000325672">
    <property type="component" value="Unassembled WGS sequence"/>
</dbReference>
<keyword evidence="3" id="KW-0862">Zinc</keyword>
<keyword evidence="4" id="KW-0456">Lyase</keyword>
<dbReference type="EMBL" id="ML743669">
    <property type="protein sequence ID" value="KAE8131246.1"/>
    <property type="molecule type" value="Genomic_DNA"/>
</dbReference>
<dbReference type="Pfam" id="PF04828">
    <property type="entry name" value="GFA"/>
    <property type="match status" value="2"/>
</dbReference>
<name>A0A5N6S981_ASPPS</name>
<evidence type="ECO:0000256" key="3">
    <source>
        <dbReference type="ARBA" id="ARBA00022833"/>
    </source>
</evidence>
<evidence type="ECO:0000256" key="2">
    <source>
        <dbReference type="ARBA" id="ARBA00022723"/>
    </source>
</evidence>
<evidence type="ECO:0000259" key="5">
    <source>
        <dbReference type="PROSITE" id="PS51891"/>
    </source>
</evidence>
<gene>
    <name evidence="6" type="ORF">BDV38DRAFT_27239</name>
</gene>
<dbReference type="PANTHER" id="PTHR33337">
    <property type="entry name" value="GFA DOMAIN-CONTAINING PROTEIN"/>
    <property type="match status" value="1"/>
</dbReference>
<dbReference type="InterPro" id="IPR011057">
    <property type="entry name" value="Mss4-like_sf"/>
</dbReference>
<dbReference type="InterPro" id="IPR006913">
    <property type="entry name" value="CENP-V/GFA"/>
</dbReference>
<sequence length="385" mass="42654">MSYHLIAGSPPSHPTCFCFPSQPPYVEYIHRKMAASKEYKTLTAACHCQSVHFTVTVPGDALPLDIHLCHCSVCRHTHGALCSFHAPLPKDIRPEFISPSSLDKLTPYTYPQSKSTRFFCSKCGCHIGDRDHADGRWMISSAIFDRSGDESVWQINSHIYTNGSTKTGLFEFVSQIEGREITISNSEKQNKETAIQDNSKAPQCDDRSLRAECHCGGVSFTISRPGRDFVQDPANRKWVLEGKEDKWLGALDVCDDCRLVSGANVAAWMFVPVNHISPSPPESLLIGSSKSYSSSDGVVRTFCGTCGAVVFYSCNDRPGIVDVAVGILQDPKSVLAESWVVWRTGRIAYLEDGLRYNGGFTKSLDEGLKKWGKERYGTLEYFKVG</sequence>
<dbReference type="AlphaFoldDB" id="A0A5N6S981"/>
<dbReference type="OrthoDB" id="5422068at2759"/>
<evidence type="ECO:0000313" key="7">
    <source>
        <dbReference type="Proteomes" id="UP000325672"/>
    </source>
</evidence>
<evidence type="ECO:0000256" key="4">
    <source>
        <dbReference type="ARBA" id="ARBA00023239"/>
    </source>
</evidence>
<feature type="domain" description="CENP-V/GFA" evidence="5">
    <location>
        <begin position="42"/>
        <end position="154"/>
    </location>
</feature>
<dbReference type="RefSeq" id="XP_031907309.1">
    <property type="nucleotide sequence ID" value="XM_032057482.1"/>
</dbReference>